<accession>A0A1G4QYS8</accession>
<dbReference type="RefSeq" id="WP_092584722.1">
    <property type="nucleotide sequence ID" value="NZ_FMTM01000002.1"/>
</dbReference>
<protein>
    <submittedName>
        <fullName evidence="1">Uncharacterized protein</fullName>
    </submittedName>
</protein>
<gene>
    <name evidence="1" type="ORF">SAMN02927900_02009</name>
</gene>
<sequence length="102" mass="11577">MSDLVSDLLNLSDDRGADARERRHQLIDRLIRALMEMSTVLAPHDDRQSPIPVLRLIDVIEGMTSSIADADDATFSAIVEEIALLLRTLERHRQEMARFTVH</sequence>
<evidence type="ECO:0000313" key="1">
    <source>
        <dbReference type="EMBL" id="SCW49565.1"/>
    </source>
</evidence>
<evidence type="ECO:0000313" key="2">
    <source>
        <dbReference type="Proteomes" id="UP000199542"/>
    </source>
</evidence>
<organism evidence="1 2">
    <name type="scientific">Rhizobium mongolense subsp. loessense</name>
    <dbReference type="NCBI Taxonomy" id="158890"/>
    <lineage>
        <taxon>Bacteria</taxon>
        <taxon>Pseudomonadati</taxon>
        <taxon>Pseudomonadota</taxon>
        <taxon>Alphaproteobacteria</taxon>
        <taxon>Hyphomicrobiales</taxon>
        <taxon>Rhizobiaceae</taxon>
        <taxon>Rhizobium/Agrobacterium group</taxon>
        <taxon>Rhizobium</taxon>
    </lineage>
</organism>
<reference evidence="1 2" key="1">
    <citation type="submission" date="2016-10" db="EMBL/GenBank/DDBJ databases">
        <authorList>
            <person name="de Groot N.N."/>
        </authorList>
    </citation>
    <scope>NUCLEOTIDE SEQUENCE [LARGE SCALE GENOMIC DNA]</scope>
    <source>
        <strain evidence="1 2">CGMCC 1.3401</strain>
    </source>
</reference>
<dbReference type="AlphaFoldDB" id="A0A1G4QYS8"/>
<name>A0A1G4QYS8_9HYPH</name>
<dbReference type="EMBL" id="FMTM01000002">
    <property type="protein sequence ID" value="SCW49565.1"/>
    <property type="molecule type" value="Genomic_DNA"/>
</dbReference>
<proteinExistence type="predicted"/>
<dbReference type="Proteomes" id="UP000199542">
    <property type="component" value="Unassembled WGS sequence"/>
</dbReference>